<evidence type="ECO:0000256" key="3">
    <source>
        <dbReference type="ARBA" id="ARBA00023125"/>
    </source>
</evidence>
<dbReference type="InterPro" id="IPR036388">
    <property type="entry name" value="WH-like_DNA-bd_sf"/>
</dbReference>
<dbReference type="Proteomes" id="UP000290287">
    <property type="component" value="Unassembled WGS sequence"/>
</dbReference>
<evidence type="ECO:0000259" key="5">
    <source>
        <dbReference type="PROSITE" id="PS50931"/>
    </source>
</evidence>
<dbReference type="Gene3D" id="1.10.10.10">
    <property type="entry name" value="Winged helix-like DNA-binding domain superfamily/Winged helix DNA-binding domain"/>
    <property type="match status" value="1"/>
</dbReference>
<evidence type="ECO:0000313" key="6">
    <source>
        <dbReference type="EMBL" id="RXJ73964.1"/>
    </source>
</evidence>
<keyword evidence="7" id="KW-1185">Reference proteome</keyword>
<comment type="similarity">
    <text evidence="1">Belongs to the LysR transcriptional regulatory family.</text>
</comment>
<dbReference type="InterPro" id="IPR000847">
    <property type="entry name" value="LysR_HTH_N"/>
</dbReference>
<feature type="domain" description="HTH lysR-type" evidence="5">
    <location>
        <begin position="1"/>
        <end position="60"/>
    </location>
</feature>
<comment type="caution">
    <text evidence="6">The sequence shown here is derived from an EMBL/GenBank/DDBJ whole genome shotgun (WGS) entry which is preliminary data.</text>
</comment>
<organism evidence="6 7">
    <name type="scientific">Veronia nyctiphanis</name>
    <dbReference type="NCBI Taxonomy" id="1278244"/>
    <lineage>
        <taxon>Bacteria</taxon>
        <taxon>Pseudomonadati</taxon>
        <taxon>Pseudomonadota</taxon>
        <taxon>Gammaproteobacteria</taxon>
        <taxon>Vibrionales</taxon>
        <taxon>Vibrionaceae</taxon>
        <taxon>Veronia</taxon>
    </lineage>
</organism>
<evidence type="ECO:0000256" key="2">
    <source>
        <dbReference type="ARBA" id="ARBA00023015"/>
    </source>
</evidence>
<accession>A0A4Q0YUV3</accession>
<dbReference type="RefSeq" id="WP_129121638.1">
    <property type="nucleotide sequence ID" value="NZ_PEIB01000005.1"/>
</dbReference>
<evidence type="ECO:0000313" key="7">
    <source>
        <dbReference type="Proteomes" id="UP000290287"/>
    </source>
</evidence>
<keyword evidence="2" id="KW-0805">Transcription regulation</keyword>
<dbReference type="PRINTS" id="PR00039">
    <property type="entry name" value="HTHLYSR"/>
</dbReference>
<proteinExistence type="inferred from homology"/>
<evidence type="ECO:0000256" key="1">
    <source>
        <dbReference type="ARBA" id="ARBA00009437"/>
    </source>
</evidence>
<name>A0A4Q0YUV3_9GAMM</name>
<dbReference type="PROSITE" id="PS50931">
    <property type="entry name" value="HTH_LYSR"/>
    <property type="match status" value="1"/>
</dbReference>
<dbReference type="Pfam" id="PF00126">
    <property type="entry name" value="HTH_1"/>
    <property type="match status" value="1"/>
</dbReference>
<dbReference type="FunFam" id="1.10.10.10:FF:000001">
    <property type="entry name" value="LysR family transcriptional regulator"/>
    <property type="match status" value="1"/>
</dbReference>
<dbReference type="SUPFAM" id="SSF46785">
    <property type="entry name" value="Winged helix' DNA-binding domain"/>
    <property type="match status" value="1"/>
</dbReference>
<dbReference type="EMBL" id="PEIB01000005">
    <property type="protein sequence ID" value="RXJ73964.1"/>
    <property type="molecule type" value="Genomic_DNA"/>
</dbReference>
<evidence type="ECO:0000256" key="4">
    <source>
        <dbReference type="ARBA" id="ARBA00023163"/>
    </source>
</evidence>
<dbReference type="InterPro" id="IPR058163">
    <property type="entry name" value="LysR-type_TF_proteobact-type"/>
</dbReference>
<gene>
    <name evidence="6" type="ORF">CS022_06720</name>
</gene>
<dbReference type="GO" id="GO:0003700">
    <property type="term" value="F:DNA-binding transcription factor activity"/>
    <property type="evidence" value="ECO:0007669"/>
    <property type="project" value="InterPro"/>
</dbReference>
<dbReference type="Pfam" id="PF03466">
    <property type="entry name" value="LysR_substrate"/>
    <property type="match status" value="1"/>
</dbReference>
<dbReference type="OrthoDB" id="5526340at2"/>
<dbReference type="SUPFAM" id="SSF53850">
    <property type="entry name" value="Periplasmic binding protein-like II"/>
    <property type="match status" value="1"/>
</dbReference>
<dbReference type="InterPro" id="IPR005119">
    <property type="entry name" value="LysR_subst-bd"/>
</dbReference>
<dbReference type="AlphaFoldDB" id="A0A4Q0YUV3"/>
<dbReference type="PANTHER" id="PTHR30537:SF32">
    <property type="entry name" value="HTH-TYPE TRANSCRIPTIONAL REGULATOR DSDC"/>
    <property type="match status" value="1"/>
</dbReference>
<dbReference type="GO" id="GO:0006351">
    <property type="term" value="P:DNA-templated transcription"/>
    <property type="evidence" value="ECO:0007669"/>
    <property type="project" value="TreeGrafter"/>
</dbReference>
<dbReference type="Gene3D" id="3.40.190.10">
    <property type="entry name" value="Periplasmic binding protein-like II"/>
    <property type="match status" value="2"/>
</dbReference>
<protein>
    <submittedName>
        <fullName evidence="6">LysR family transcriptional regulator</fullName>
    </submittedName>
</protein>
<keyword evidence="4" id="KW-0804">Transcription</keyword>
<dbReference type="PANTHER" id="PTHR30537">
    <property type="entry name" value="HTH-TYPE TRANSCRIPTIONAL REGULATOR"/>
    <property type="match status" value="1"/>
</dbReference>
<dbReference type="GO" id="GO:0043565">
    <property type="term" value="F:sequence-specific DNA binding"/>
    <property type="evidence" value="ECO:0007669"/>
    <property type="project" value="TreeGrafter"/>
</dbReference>
<sequence>MLKNLNLLVTFECAARHRSYSLAADELFISQAAVSQQMRQLEKSLGRTLFVRRNRQMMLTQEGETLLESAEAGLKILNEGIQKVYKQDISGELIISSTQAFNALWLMPRLRRFNAIYPHISIKAVSSPVFDDLQQSHIDLAIRFGMNVEEQTPASLNCDYFGTDHAFPICSPYLVEQLSLSVPEDLNSAHLITLDSPGRYSWAEWFEGIGVVGSTDGNNMTTVSSTDMALSAVLSGMGVMLSVAYLCQKQLESGELVVPFDVPHPNVVNRYFVYHPLSPKLSRLKIFMTWLKAEMTE</sequence>
<keyword evidence="3" id="KW-0238">DNA-binding</keyword>
<dbReference type="InterPro" id="IPR036390">
    <property type="entry name" value="WH_DNA-bd_sf"/>
</dbReference>
<reference evidence="6 7" key="1">
    <citation type="submission" date="2017-10" db="EMBL/GenBank/DDBJ databases">
        <title>Nyctiphanis sp. nov., isolated from the stomach of the euphausiid Nyctiphanes simplex (Hansen, 1911) in the Gulf of California.</title>
        <authorList>
            <person name="Gomez-Gil B."/>
            <person name="Aguilar-Mendez M."/>
            <person name="Lopez-Cortes A."/>
            <person name="Gomez-Gutierrez J."/>
            <person name="Roque A."/>
            <person name="Lang E."/>
            <person name="Gonzalez-Castillo A."/>
        </authorList>
    </citation>
    <scope>NUCLEOTIDE SEQUENCE [LARGE SCALE GENOMIC DNA]</scope>
    <source>
        <strain evidence="6 7">CAIM 600</strain>
    </source>
</reference>